<feature type="domain" description="Ribonuclease H1 N-terminal" evidence="2">
    <location>
        <begin position="281"/>
        <end position="322"/>
    </location>
</feature>
<dbReference type="AlphaFoldDB" id="A0AAD7DGD0"/>
<dbReference type="InterPro" id="IPR037056">
    <property type="entry name" value="RNase_H1_N_sf"/>
</dbReference>
<keyword evidence="4" id="KW-1185">Reference proteome</keyword>
<feature type="domain" description="Ribonuclease H1 N-terminal" evidence="2">
    <location>
        <begin position="197"/>
        <end position="238"/>
    </location>
</feature>
<comment type="caution">
    <text evidence="3">The sequence shown here is derived from an EMBL/GenBank/DDBJ whole genome shotgun (WGS) entry which is preliminary data.</text>
</comment>
<evidence type="ECO:0000313" key="4">
    <source>
        <dbReference type="Proteomes" id="UP001221757"/>
    </source>
</evidence>
<evidence type="ECO:0000313" key="3">
    <source>
        <dbReference type="EMBL" id="KAJ7690744.1"/>
    </source>
</evidence>
<evidence type="ECO:0000256" key="1">
    <source>
        <dbReference type="SAM" id="MobiDB-lite"/>
    </source>
</evidence>
<reference evidence="3" key="1">
    <citation type="submission" date="2023-03" db="EMBL/GenBank/DDBJ databases">
        <title>Massive genome expansion in bonnet fungi (Mycena s.s.) driven by repeated elements and novel gene families across ecological guilds.</title>
        <authorList>
            <consortium name="Lawrence Berkeley National Laboratory"/>
            <person name="Harder C.B."/>
            <person name="Miyauchi S."/>
            <person name="Viragh M."/>
            <person name="Kuo A."/>
            <person name="Thoen E."/>
            <person name="Andreopoulos B."/>
            <person name="Lu D."/>
            <person name="Skrede I."/>
            <person name="Drula E."/>
            <person name="Henrissat B."/>
            <person name="Morin E."/>
            <person name="Kohler A."/>
            <person name="Barry K."/>
            <person name="LaButti K."/>
            <person name="Morin E."/>
            <person name="Salamov A."/>
            <person name="Lipzen A."/>
            <person name="Mereny Z."/>
            <person name="Hegedus B."/>
            <person name="Baldrian P."/>
            <person name="Stursova M."/>
            <person name="Weitz H."/>
            <person name="Taylor A."/>
            <person name="Grigoriev I.V."/>
            <person name="Nagy L.G."/>
            <person name="Martin F."/>
            <person name="Kauserud H."/>
        </authorList>
    </citation>
    <scope>NUCLEOTIDE SEQUENCE</scope>
    <source>
        <strain evidence="3">CBHHK067</strain>
    </source>
</reference>
<dbReference type="Proteomes" id="UP001221757">
    <property type="component" value="Unassembled WGS sequence"/>
</dbReference>
<dbReference type="Pfam" id="PF01693">
    <property type="entry name" value="Cauli_VI"/>
    <property type="match status" value="2"/>
</dbReference>
<evidence type="ECO:0000259" key="2">
    <source>
        <dbReference type="Pfam" id="PF01693"/>
    </source>
</evidence>
<sequence length="338" mass="35955">MAPLTPLAIAQLLSPHNPNPLPPEVLERLTIHLSFAELQTVVQLLSLGDLARVTAPLIPRLISAAQDSMRHTSPDNDDEVDCTLPNLDLASLHLNDEDPGSPPPLSPELPTTPAKACNRSAPSTPPHPRAAPPVYHFTSPARSGSTPDWPAFSSISLSHFTDNAFRLDAGSATQGVPGSSVRATAKTPKAHKPPAAAYVVFIGHEIGVFTQWPQVQKLTHGYRSAFQAGFPSVAVAEKALAYTRAQGWTSDSSVPKPPLPLPSSYEPNALNSPSSAGPLQWYVVSRGVHPGIYSSGLECHLNVATVKSSLYKCYTSCAAAEAAFTEQFVQGQLRTISV</sequence>
<dbReference type="EMBL" id="JARKIE010000063">
    <property type="protein sequence ID" value="KAJ7690744.1"/>
    <property type="molecule type" value="Genomic_DNA"/>
</dbReference>
<dbReference type="Gene3D" id="3.40.970.10">
    <property type="entry name" value="Ribonuclease H1, N-terminal domain"/>
    <property type="match status" value="2"/>
</dbReference>
<protein>
    <recommendedName>
        <fullName evidence="2">Ribonuclease H1 N-terminal domain-containing protein</fullName>
    </recommendedName>
</protein>
<name>A0AAD7DGD0_MYCRO</name>
<proteinExistence type="predicted"/>
<dbReference type="InterPro" id="IPR009027">
    <property type="entry name" value="Ribosomal_bL9/RNase_H1_N"/>
</dbReference>
<organism evidence="3 4">
    <name type="scientific">Mycena rosella</name>
    <name type="common">Pink bonnet</name>
    <name type="synonym">Agaricus rosellus</name>
    <dbReference type="NCBI Taxonomy" id="1033263"/>
    <lineage>
        <taxon>Eukaryota</taxon>
        <taxon>Fungi</taxon>
        <taxon>Dikarya</taxon>
        <taxon>Basidiomycota</taxon>
        <taxon>Agaricomycotina</taxon>
        <taxon>Agaricomycetes</taxon>
        <taxon>Agaricomycetidae</taxon>
        <taxon>Agaricales</taxon>
        <taxon>Marasmiineae</taxon>
        <taxon>Mycenaceae</taxon>
        <taxon>Mycena</taxon>
    </lineage>
</organism>
<gene>
    <name evidence="3" type="ORF">B0H17DRAFT_1201574</name>
</gene>
<accession>A0AAD7DGD0</accession>
<dbReference type="InterPro" id="IPR011320">
    <property type="entry name" value="RNase_H1_N"/>
</dbReference>
<feature type="region of interest" description="Disordered" evidence="1">
    <location>
        <begin position="91"/>
        <end position="142"/>
    </location>
</feature>
<dbReference type="SUPFAM" id="SSF55658">
    <property type="entry name" value="L9 N-domain-like"/>
    <property type="match status" value="2"/>
</dbReference>